<name>A0A7W7NR93_9SPHN</name>
<gene>
    <name evidence="1" type="ORF">HNP52_000592</name>
</gene>
<dbReference type="RefSeq" id="WP_184164942.1">
    <property type="nucleotide sequence ID" value="NZ_JACHLN010000001.1"/>
</dbReference>
<dbReference type="AlphaFoldDB" id="A0A7W7NR93"/>
<organism evidence="1 2">
    <name type="scientific">Sphingomonas kyeonggiensis</name>
    <dbReference type="NCBI Taxonomy" id="1268553"/>
    <lineage>
        <taxon>Bacteria</taxon>
        <taxon>Pseudomonadati</taxon>
        <taxon>Pseudomonadota</taxon>
        <taxon>Alphaproteobacteria</taxon>
        <taxon>Sphingomonadales</taxon>
        <taxon>Sphingomonadaceae</taxon>
        <taxon>Sphingomonas</taxon>
    </lineage>
</organism>
<accession>A0A7W7NR93</accession>
<evidence type="ECO:0000313" key="2">
    <source>
        <dbReference type="Proteomes" id="UP000575241"/>
    </source>
</evidence>
<protein>
    <submittedName>
        <fullName evidence="1">Uncharacterized protein</fullName>
    </submittedName>
</protein>
<dbReference type="Proteomes" id="UP000575241">
    <property type="component" value="Unassembled WGS sequence"/>
</dbReference>
<evidence type="ECO:0000313" key="1">
    <source>
        <dbReference type="EMBL" id="MBB4837541.1"/>
    </source>
</evidence>
<dbReference type="EMBL" id="JACHLN010000001">
    <property type="protein sequence ID" value="MBB4837541.1"/>
    <property type="molecule type" value="Genomic_DNA"/>
</dbReference>
<reference evidence="1 2" key="1">
    <citation type="submission" date="2020-08" db="EMBL/GenBank/DDBJ databases">
        <title>Functional genomics of gut bacteria from endangered species of beetles.</title>
        <authorList>
            <person name="Carlos-Shanley C."/>
        </authorList>
    </citation>
    <scope>NUCLEOTIDE SEQUENCE [LARGE SCALE GENOMIC DNA]</scope>
    <source>
        <strain evidence="1 2">S00224</strain>
    </source>
</reference>
<proteinExistence type="predicted"/>
<keyword evidence="2" id="KW-1185">Reference proteome</keyword>
<comment type="caution">
    <text evidence="1">The sequence shown here is derived from an EMBL/GenBank/DDBJ whole genome shotgun (WGS) entry which is preliminary data.</text>
</comment>
<sequence>MLVIALLLLAQDHAPTPAEVLALHRERWSASPACRRARDENEIVVCSRREADRYRVPLEATYNGPDTDQGRLDRLFDRADGSLPCGQGAFTVRCGSVGVTATVSARGVRYVRRDLAP</sequence>